<evidence type="ECO:0000313" key="2">
    <source>
        <dbReference type="EMBL" id="KAL0063778.1"/>
    </source>
</evidence>
<feature type="compositionally biased region" description="Polar residues" evidence="1">
    <location>
        <begin position="304"/>
        <end position="320"/>
    </location>
</feature>
<dbReference type="EMBL" id="JBBXMP010000074">
    <property type="protein sequence ID" value="KAL0063778.1"/>
    <property type="molecule type" value="Genomic_DNA"/>
</dbReference>
<name>A0ABR2ZQZ1_9AGAR</name>
<feature type="region of interest" description="Disordered" evidence="1">
    <location>
        <begin position="186"/>
        <end position="464"/>
    </location>
</feature>
<feature type="compositionally biased region" description="Polar residues" evidence="1">
    <location>
        <begin position="454"/>
        <end position="464"/>
    </location>
</feature>
<proteinExistence type="predicted"/>
<comment type="caution">
    <text evidence="2">The sequence shown here is derived from an EMBL/GenBank/DDBJ whole genome shotgun (WGS) entry which is preliminary data.</text>
</comment>
<feature type="compositionally biased region" description="Polar residues" evidence="1">
    <location>
        <begin position="216"/>
        <end position="234"/>
    </location>
</feature>
<dbReference type="Proteomes" id="UP001437256">
    <property type="component" value="Unassembled WGS sequence"/>
</dbReference>
<evidence type="ECO:0000313" key="3">
    <source>
        <dbReference type="Proteomes" id="UP001437256"/>
    </source>
</evidence>
<feature type="compositionally biased region" description="Low complexity" evidence="1">
    <location>
        <begin position="405"/>
        <end position="418"/>
    </location>
</feature>
<feature type="compositionally biased region" description="Polar residues" evidence="1">
    <location>
        <begin position="353"/>
        <end position="371"/>
    </location>
</feature>
<reference evidence="2 3" key="1">
    <citation type="submission" date="2024-05" db="EMBL/GenBank/DDBJ databases">
        <title>A draft genome resource for the thread blight pathogen Marasmius tenuissimus strain MS-2.</title>
        <authorList>
            <person name="Yulfo-Soto G.E."/>
            <person name="Baruah I.K."/>
            <person name="Amoako-Attah I."/>
            <person name="Bukari Y."/>
            <person name="Meinhardt L.W."/>
            <person name="Bailey B.A."/>
            <person name="Cohen S.P."/>
        </authorList>
    </citation>
    <scope>NUCLEOTIDE SEQUENCE [LARGE SCALE GENOMIC DNA]</scope>
    <source>
        <strain evidence="2 3">MS-2</strain>
    </source>
</reference>
<keyword evidence="3" id="KW-1185">Reference proteome</keyword>
<feature type="compositionally biased region" description="Polar residues" evidence="1">
    <location>
        <begin position="246"/>
        <end position="256"/>
    </location>
</feature>
<protein>
    <submittedName>
        <fullName evidence="2">Uncharacterized protein</fullName>
    </submittedName>
</protein>
<evidence type="ECO:0000256" key="1">
    <source>
        <dbReference type="SAM" id="MobiDB-lite"/>
    </source>
</evidence>
<accession>A0ABR2ZQZ1</accession>
<feature type="compositionally biased region" description="Polar residues" evidence="1">
    <location>
        <begin position="380"/>
        <end position="396"/>
    </location>
</feature>
<gene>
    <name evidence="2" type="ORF">AAF712_009335</name>
</gene>
<sequence length="464" mass="49680">MSKRPQEDDQSDLPQKVVVLPGGSSVHASVDLKLKASSASNLLLQGKVAQLQRKFDQLVTDGERKAAEARVAQRELETENKILRSRLELSEHAMSALNIELDSLMNHTPKVIDQLHDELDRLAKIIALIARTQYDRFAIEEATRYRERWITCAKELGALKKETGLPLAIQNLVDQAKRLAIEQPSDIPLRGVPTGTSITRGSDNDTASLGGHHPTESSVSVSPNLNSQSQSAGASTPAVVDRIEAQHSSPEATTNFGHPAASLARSPTSALQGAPATPTSPRSVPKTPKQARKHAPRPTVKQAAGNTSAPEGAGSSQTVPLTPKSAHKKSTPRSKNRKGASSNSDGKRKLKQSDATTSQNDTDGLQTSTGNDKQKVKQSDPITRQNGIDRPTTINTAGPVGTEEGVASSSTSAGPSSSKAKKGNRFFSWQLERADKKGLLEQTPEVNQDAPRSMRSQNKVAGDQ</sequence>
<feature type="compositionally biased region" description="Basic residues" evidence="1">
    <location>
        <begin position="325"/>
        <end position="338"/>
    </location>
</feature>
<feature type="compositionally biased region" description="Polar residues" evidence="1">
    <location>
        <begin position="194"/>
        <end position="207"/>
    </location>
</feature>
<feature type="compositionally biased region" description="Polar residues" evidence="1">
    <location>
        <begin position="265"/>
        <end position="282"/>
    </location>
</feature>
<organism evidence="2 3">
    <name type="scientific">Marasmius tenuissimus</name>
    <dbReference type="NCBI Taxonomy" id="585030"/>
    <lineage>
        <taxon>Eukaryota</taxon>
        <taxon>Fungi</taxon>
        <taxon>Dikarya</taxon>
        <taxon>Basidiomycota</taxon>
        <taxon>Agaricomycotina</taxon>
        <taxon>Agaricomycetes</taxon>
        <taxon>Agaricomycetidae</taxon>
        <taxon>Agaricales</taxon>
        <taxon>Marasmiineae</taxon>
        <taxon>Marasmiaceae</taxon>
        <taxon>Marasmius</taxon>
    </lineage>
</organism>